<protein>
    <submittedName>
        <fullName evidence="2">Uncharacterized protein</fullName>
    </submittedName>
</protein>
<dbReference type="Proteomes" id="UP000784294">
    <property type="component" value="Unassembled WGS sequence"/>
</dbReference>
<accession>A0A448XNA0</accession>
<dbReference type="AlphaFoldDB" id="A0A448XNA0"/>
<keyword evidence="3" id="KW-1185">Reference proteome</keyword>
<evidence type="ECO:0000256" key="1">
    <source>
        <dbReference type="SAM" id="MobiDB-lite"/>
    </source>
</evidence>
<sequence length="501" mass="53214">MEGLGRLHSGPAYDVDSLAVSGRHGYEVEAAIREPLGSLSRARARGQARLRPRASVDSCDKPKPAPVDVCVYSLEGSESLAPTVQLLLESHRSRCPQAGLDQPRPAALFDANSSPSESPSPSTSPSPSPSPSPTALPTYPSFPPARLSVSQHLSHQLHLPPSHSASPSASVSPSSSSPSPSPSPIAPSVSSPHLHMPLFPIHPSLPAHLPLSQFPPPPSPLSFAPGLHSHAHTHLISHSHVLPTSVYGQPACQPHLASVLQAHSHPHMHPHPHTQLHTPAPATISHSCALAHLQSHPPQPHPMAQSPFQFAFQPQLSPLDAASAATEPGVLTLLKLSPGPVRPSETVVIGDRNVNGNSNGDCDGDGNGDGNRNDSIAYEDLPSDVQDQRAFSGQASLLPNAVSPMCVTVSVDMPLLYAIIPPLSLHTDEQDCLKHGKERMAGRSSWVHESTTCPLRWLDGWLAGWLAGRLASRQIGKPDSELSHTHTQLRGICHLLRINLI</sequence>
<dbReference type="EMBL" id="CAAALY010266690">
    <property type="protein sequence ID" value="VEL40840.1"/>
    <property type="molecule type" value="Genomic_DNA"/>
</dbReference>
<evidence type="ECO:0000313" key="3">
    <source>
        <dbReference type="Proteomes" id="UP000784294"/>
    </source>
</evidence>
<evidence type="ECO:0000313" key="2">
    <source>
        <dbReference type="EMBL" id="VEL40840.1"/>
    </source>
</evidence>
<feature type="compositionally biased region" description="Low complexity" evidence="1">
    <location>
        <begin position="148"/>
        <end position="178"/>
    </location>
</feature>
<name>A0A448XNA0_9PLAT</name>
<feature type="region of interest" description="Disordered" evidence="1">
    <location>
        <begin position="342"/>
        <end position="376"/>
    </location>
</feature>
<organism evidence="2 3">
    <name type="scientific">Protopolystoma xenopodis</name>
    <dbReference type="NCBI Taxonomy" id="117903"/>
    <lineage>
        <taxon>Eukaryota</taxon>
        <taxon>Metazoa</taxon>
        <taxon>Spiralia</taxon>
        <taxon>Lophotrochozoa</taxon>
        <taxon>Platyhelminthes</taxon>
        <taxon>Monogenea</taxon>
        <taxon>Polyopisthocotylea</taxon>
        <taxon>Polystomatidea</taxon>
        <taxon>Polystomatidae</taxon>
        <taxon>Protopolystoma</taxon>
    </lineage>
</organism>
<reference evidence="2" key="1">
    <citation type="submission" date="2018-11" db="EMBL/GenBank/DDBJ databases">
        <authorList>
            <consortium name="Pathogen Informatics"/>
        </authorList>
    </citation>
    <scope>NUCLEOTIDE SEQUENCE</scope>
</reference>
<comment type="caution">
    <text evidence="2">The sequence shown here is derived from an EMBL/GenBank/DDBJ whole genome shotgun (WGS) entry which is preliminary data.</text>
</comment>
<proteinExistence type="predicted"/>
<gene>
    <name evidence="2" type="ORF">PXEA_LOCUS34280</name>
</gene>
<feature type="region of interest" description="Disordered" evidence="1">
    <location>
        <begin position="95"/>
        <end position="189"/>
    </location>
</feature>
<feature type="compositionally biased region" description="Pro residues" evidence="1">
    <location>
        <begin position="122"/>
        <end position="134"/>
    </location>
</feature>